<dbReference type="InterPro" id="IPR007197">
    <property type="entry name" value="rSAM"/>
</dbReference>
<dbReference type="GO" id="GO:0003824">
    <property type="term" value="F:catalytic activity"/>
    <property type="evidence" value="ECO:0007669"/>
    <property type="project" value="InterPro"/>
</dbReference>
<dbReference type="Proteomes" id="UP000236248">
    <property type="component" value="Chromosome NCAV"/>
</dbReference>
<dbReference type="Gene3D" id="3.80.30.20">
    <property type="entry name" value="tm_1862 like domain"/>
    <property type="match status" value="1"/>
</dbReference>
<evidence type="ECO:0000313" key="2">
    <source>
        <dbReference type="EMBL" id="SPC34038.1"/>
    </source>
</evidence>
<dbReference type="SMART" id="SM00729">
    <property type="entry name" value="Elp3"/>
    <property type="match status" value="1"/>
</dbReference>
<dbReference type="SFLD" id="SFLDS00029">
    <property type="entry name" value="Radical_SAM"/>
    <property type="match status" value="1"/>
</dbReference>
<feature type="domain" description="Radical SAM core" evidence="1">
    <location>
        <begin position="213"/>
        <end position="451"/>
    </location>
</feature>
<reference evidence="3" key="1">
    <citation type="submission" date="2018-01" db="EMBL/GenBank/DDBJ databases">
        <authorList>
            <person name="Kerou L M."/>
        </authorList>
    </citation>
    <scope>NUCLEOTIDE SEQUENCE [LARGE SCALE GENOMIC DNA]</scope>
    <source>
        <strain evidence="3">SCU2</strain>
    </source>
</reference>
<dbReference type="PANTHER" id="PTHR42731:SF4">
    <property type="entry name" value="RADICAL SAM DOMAIN PROTEIN"/>
    <property type="match status" value="1"/>
</dbReference>
<sequence length="503" mass="57108">MKGKRIVLSADRTLMSHYRDNMLFGFIATFPAEKIPPFIYKSIFCPSVEFNKATGEAMVAPLGLRRVEGGLLKEYGRDEVFIAHPDHIEKAIGEGTEIVGLNVMDPRGIGPVPSALTQGKMTPINRISFRNLCYRLKNLREMKGYRFKVVVGGSGAWQFSFSSKEREDYGIDHVVIGEVDDKIGDICKDIVEGRAREVIFTRTNTIMDIPYIPGPTTNGCIEAMRGCGRGCDFCDPNLRMKRDFPVERLKEEASINLRYGITSIWLQSEEILLYGLDNSEMRPNRDAIVHLFSELKSLPNVNYVAAIHLTFSSAMADPECIAKIREINNFNASRWTGVQIGLETASPALIRRHMPYKVKPFTPEEWPWLVREGIKLLNENYFFVANTLIIGLPGEQDDDVKETIELVKELDGMATVVAPMFYTDYHDPSRSLQGERMSRAQWELYFRCWHLNAKTVARWMAYGTLHFSPVARMVANAFGKLGTWYVLRLIRDGAKKYAGVYLN</sequence>
<dbReference type="EMBL" id="LT981265">
    <property type="protein sequence ID" value="SPC34038.1"/>
    <property type="molecule type" value="Genomic_DNA"/>
</dbReference>
<accession>A0A2K5AQV2</accession>
<dbReference type="SFLD" id="SFLDG01082">
    <property type="entry name" value="B12-binding_domain_containing"/>
    <property type="match status" value="1"/>
</dbReference>
<dbReference type="GO" id="GO:0051536">
    <property type="term" value="F:iron-sulfur cluster binding"/>
    <property type="evidence" value="ECO:0007669"/>
    <property type="project" value="InterPro"/>
</dbReference>
<dbReference type="RefSeq" id="WP_103287213.1">
    <property type="nucleotide sequence ID" value="NZ_LT981265.1"/>
</dbReference>
<evidence type="ECO:0000313" key="3">
    <source>
        <dbReference type="Proteomes" id="UP000236248"/>
    </source>
</evidence>
<dbReference type="GeneID" id="41594918"/>
<dbReference type="InterPro" id="IPR023404">
    <property type="entry name" value="rSAM_horseshoe"/>
</dbReference>
<organism evidence="2 3">
    <name type="scientific">Candidatus Nitrosocaldus cavascurensis</name>
    <dbReference type="NCBI Taxonomy" id="2058097"/>
    <lineage>
        <taxon>Archaea</taxon>
        <taxon>Nitrososphaerota</taxon>
        <taxon>Nitrososphaeria</taxon>
        <taxon>Candidatus Nitrosocaldales</taxon>
        <taxon>Candidatus Nitrosocaldaceae</taxon>
        <taxon>Candidatus Nitrosocaldus</taxon>
    </lineage>
</organism>
<proteinExistence type="predicted"/>
<keyword evidence="3" id="KW-1185">Reference proteome</keyword>
<protein>
    <submittedName>
        <fullName evidence="2">Putative radical SAM domain protein</fullName>
    </submittedName>
</protein>
<dbReference type="SUPFAM" id="SSF102114">
    <property type="entry name" value="Radical SAM enzymes"/>
    <property type="match status" value="1"/>
</dbReference>
<dbReference type="InterPro" id="IPR006638">
    <property type="entry name" value="Elp3/MiaA/NifB-like_rSAM"/>
</dbReference>
<dbReference type="AlphaFoldDB" id="A0A2K5AQV2"/>
<dbReference type="PROSITE" id="PS51918">
    <property type="entry name" value="RADICAL_SAM"/>
    <property type="match status" value="1"/>
</dbReference>
<dbReference type="CDD" id="cd01335">
    <property type="entry name" value="Radical_SAM"/>
    <property type="match status" value="1"/>
</dbReference>
<dbReference type="InterPro" id="IPR058240">
    <property type="entry name" value="rSAM_sf"/>
</dbReference>
<gene>
    <name evidence="2" type="ORF">NCAV_0861</name>
</gene>
<dbReference type="PANTHER" id="PTHR42731">
    <property type="entry name" value="SLL1084 PROTEIN"/>
    <property type="match status" value="1"/>
</dbReference>
<evidence type="ECO:0000259" key="1">
    <source>
        <dbReference type="PROSITE" id="PS51918"/>
    </source>
</evidence>
<name>A0A2K5AQV2_9ARCH</name>
<dbReference type="Pfam" id="PF04055">
    <property type="entry name" value="Radical_SAM"/>
    <property type="match status" value="1"/>
</dbReference>
<dbReference type="KEGG" id="ncv:NCAV_0861"/>